<evidence type="ECO:0000256" key="3">
    <source>
        <dbReference type="ARBA" id="ARBA00023002"/>
    </source>
</evidence>
<dbReference type="Pfam" id="PF00106">
    <property type="entry name" value="adh_short"/>
    <property type="match status" value="1"/>
</dbReference>
<dbReference type="Gene3D" id="3.40.50.720">
    <property type="entry name" value="NAD(P)-binding Rossmann-like Domain"/>
    <property type="match status" value="1"/>
</dbReference>
<evidence type="ECO:0000313" key="4">
    <source>
        <dbReference type="EMBL" id="KAF6802750.1"/>
    </source>
</evidence>
<dbReference type="AlphaFoldDB" id="A0A8H6IXQ9"/>
<name>A0A8H6IXQ9_9PEZI</name>
<proteinExistence type="inferred from homology"/>
<comment type="similarity">
    <text evidence="1">Belongs to the short-chain dehydrogenases/reductases (SDR) family.</text>
</comment>
<evidence type="ECO:0008006" key="6">
    <source>
        <dbReference type="Google" id="ProtNLM"/>
    </source>
</evidence>
<dbReference type="PRINTS" id="PR00081">
    <property type="entry name" value="GDHRDH"/>
</dbReference>
<sequence length="290" mass="30651">MNKANVLPKSLSCSQQVSLGIGELFSVKDRVVVVTGGGSGLGKSIAQGFALNGSRVYIVGRRLEVLQNAASEIGGDVRVLQGDVGTKAGCEKVAEQVKARESHVDTLVNCAGLMTLWKMYAKDRQNADEVEEMLLRGIDDKHTRATKGWDRMLNDRPVHVNGVYFMTICLVPLLRRATDPNVLVISSLAALTNQGMKIRVNTVCPGIFPSEMTAAQGDVAQTPTVAAVTDTVGWGLHPVAQGTTTRSTAGRPGRPEEIVGPVIMLSSAAGAYMNGALLVIDGGLLVNALS</sequence>
<gene>
    <name evidence="4" type="ORF">CSOJ01_11371</name>
</gene>
<keyword evidence="5" id="KW-1185">Reference proteome</keyword>
<accession>A0A8H6IXQ9</accession>
<dbReference type="EMBL" id="WIGN01000260">
    <property type="protein sequence ID" value="KAF6802750.1"/>
    <property type="molecule type" value="Genomic_DNA"/>
</dbReference>
<protein>
    <recommendedName>
        <fullName evidence="6">Short chain dehydrogenase</fullName>
    </recommendedName>
</protein>
<keyword evidence="3" id="KW-0560">Oxidoreductase</keyword>
<dbReference type="PANTHER" id="PTHR43618">
    <property type="entry name" value="7-ALPHA-HYDROXYSTEROID DEHYDROGENASE"/>
    <property type="match status" value="1"/>
</dbReference>
<evidence type="ECO:0000313" key="5">
    <source>
        <dbReference type="Proteomes" id="UP000652219"/>
    </source>
</evidence>
<dbReference type="PANTHER" id="PTHR43618:SF4">
    <property type="entry name" value="SHORT CHAIN DEHYDROGENASE_REDUCTASE FAMILY (AFU_ORTHOLOGUE AFUA_7G04540)"/>
    <property type="match status" value="1"/>
</dbReference>
<dbReference type="InterPro" id="IPR036291">
    <property type="entry name" value="NAD(P)-bd_dom_sf"/>
</dbReference>
<dbReference type="InterPro" id="IPR002347">
    <property type="entry name" value="SDR_fam"/>
</dbReference>
<dbReference type="Proteomes" id="UP000652219">
    <property type="component" value="Unassembled WGS sequence"/>
</dbReference>
<reference evidence="4 5" key="1">
    <citation type="journal article" date="2020" name="Phytopathology">
        <title>Genome Sequence Resources of Colletotrichum truncatum, C. plurivorum, C. musicola, and C. sojae: Four Species Pathogenic to Soybean (Glycine max).</title>
        <authorList>
            <person name="Rogerio F."/>
            <person name="Boufleur T.R."/>
            <person name="Ciampi-Guillardi M."/>
            <person name="Sukno S.A."/>
            <person name="Thon M.R."/>
            <person name="Massola Junior N.S."/>
            <person name="Baroncelli R."/>
        </authorList>
    </citation>
    <scope>NUCLEOTIDE SEQUENCE [LARGE SCALE GENOMIC DNA]</scope>
    <source>
        <strain evidence="4 5">LFN0009</strain>
    </source>
</reference>
<evidence type="ECO:0000256" key="2">
    <source>
        <dbReference type="ARBA" id="ARBA00022857"/>
    </source>
</evidence>
<comment type="caution">
    <text evidence="4">The sequence shown here is derived from an EMBL/GenBank/DDBJ whole genome shotgun (WGS) entry which is preliminary data.</text>
</comment>
<dbReference type="SUPFAM" id="SSF51735">
    <property type="entry name" value="NAD(P)-binding Rossmann-fold domains"/>
    <property type="match status" value="1"/>
</dbReference>
<organism evidence="4 5">
    <name type="scientific">Colletotrichum sojae</name>
    <dbReference type="NCBI Taxonomy" id="2175907"/>
    <lineage>
        <taxon>Eukaryota</taxon>
        <taxon>Fungi</taxon>
        <taxon>Dikarya</taxon>
        <taxon>Ascomycota</taxon>
        <taxon>Pezizomycotina</taxon>
        <taxon>Sordariomycetes</taxon>
        <taxon>Hypocreomycetidae</taxon>
        <taxon>Glomerellales</taxon>
        <taxon>Glomerellaceae</taxon>
        <taxon>Colletotrichum</taxon>
        <taxon>Colletotrichum orchidearum species complex</taxon>
    </lineage>
</organism>
<keyword evidence="2" id="KW-0521">NADP</keyword>
<dbReference type="GO" id="GO:0016491">
    <property type="term" value="F:oxidoreductase activity"/>
    <property type="evidence" value="ECO:0007669"/>
    <property type="project" value="UniProtKB-KW"/>
</dbReference>
<dbReference type="InterPro" id="IPR052178">
    <property type="entry name" value="Sec_Metab_Biosynth_SDR"/>
</dbReference>
<evidence type="ECO:0000256" key="1">
    <source>
        <dbReference type="ARBA" id="ARBA00006484"/>
    </source>
</evidence>